<dbReference type="EMBL" id="JBHRZN010000002">
    <property type="protein sequence ID" value="MFC3850009.1"/>
    <property type="molecule type" value="Genomic_DNA"/>
</dbReference>
<evidence type="ECO:0000313" key="2">
    <source>
        <dbReference type="Proteomes" id="UP001595751"/>
    </source>
</evidence>
<dbReference type="Proteomes" id="UP001595751">
    <property type="component" value="Unassembled WGS sequence"/>
</dbReference>
<protein>
    <recommendedName>
        <fullName evidence="3">Transposase</fullName>
    </recommendedName>
</protein>
<keyword evidence="2" id="KW-1185">Reference proteome</keyword>
<accession>A0ABV7ZQC2</accession>
<dbReference type="RefSeq" id="WP_290289356.1">
    <property type="nucleotide sequence ID" value="NZ_CP047211.1"/>
</dbReference>
<proteinExistence type="predicted"/>
<sequence>MSSASWLTGKADALPVPCLCDRIQEADNDLRQVTVALAYAEQRLGWLQEDR</sequence>
<organism evidence="1 2">
    <name type="scientific">Corynebacterium hansenii</name>
    <dbReference type="NCBI Taxonomy" id="394964"/>
    <lineage>
        <taxon>Bacteria</taxon>
        <taxon>Bacillati</taxon>
        <taxon>Actinomycetota</taxon>
        <taxon>Actinomycetes</taxon>
        <taxon>Mycobacteriales</taxon>
        <taxon>Corynebacteriaceae</taxon>
        <taxon>Corynebacterium</taxon>
    </lineage>
</organism>
<evidence type="ECO:0000313" key="1">
    <source>
        <dbReference type="EMBL" id="MFC3850009.1"/>
    </source>
</evidence>
<evidence type="ECO:0008006" key="3">
    <source>
        <dbReference type="Google" id="ProtNLM"/>
    </source>
</evidence>
<reference evidence="2" key="1">
    <citation type="journal article" date="2019" name="Int. J. Syst. Evol. Microbiol.">
        <title>The Global Catalogue of Microorganisms (GCM) 10K type strain sequencing project: providing services to taxonomists for standard genome sequencing and annotation.</title>
        <authorList>
            <consortium name="The Broad Institute Genomics Platform"/>
            <consortium name="The Broad Institute Genome Sequencing Center for Infectious Disease"/>
            <person name="Wu L."/>
            <person name="Ma J."/>
        </authorList>
    </citation>
    <scope>NUCLEOTIDE SEQUENCE [LARGE SCALE GENOMIC DNA]</scope>
    <source>
        <strain evidence="2">CCUG 53252</strain>
    </source>
</reference>
<gene>
    <name evidence="1" type="ORF">ACFORJ_07500</name>
</gene>
<comment type="caution">
    <text evidence="1">The sequence shown here is derived from an EMBL/GenBank/DDBJ whole genome shotgun (WGS) entry which is preliminary data.</text>
</comment>
<name>A0ABV7ZQC2_9CORY</name>